<keyword evidence="4 8" id="KW-0547">Nucleotide-binding</keyword>
<feature type="region of interest" description="G-domain" evidence="8">
    <location>
        <begin position="186"/>
        <end position="334"/>
    </location>
</feature>
<dbReference type="CDD" id="cd01887">
    <property type="entry name" value="IF2_eIF5B"/>
    <property type="match status" value="1"/>
</dbReference>
<evidence type="ECO:0000256" key="7">
    <source>
        <dbReference type="ARBA" id="ARBA00025162"/>
    </source>
</evidence>
<dbReference type="PROSITE" id="PS51722">
    <property type="entry name" value="G_TR_2"/>
    <property type="match status" value="1"/>
</dbReference>
<keyword evidence="5 8" id="KW-0648">Protein biosynthesis</keyword>
<dbReference type="InterPro" id="IPR036925">
    <property type="entry name" value="TIF_IF2_dom3_sf"/>
</dbReference>
<evidence type="ECO:0000256" key="5">
    <source>
        <dbReference type="ARBA" id="ARBA00022917"/>
    </source>
</evidence>
<dbReference type="PROSITE" id="PS01176">
    <property type="entry name" value="IF2"/>
    <property type="match status" value="1"/>
</dbReference>
<dbReference type="FunFam" id="2.40.30.10:FF:000008">
    <property type="entry name" value="Translation initiation factor IF-2"/>
    <property type="match status" value="1"/>
</dbReference>
<evidence type="ECO:0000256" key="1">
    <source>
        <dbReference type="ARBA" id="ARBA00007733"/>
    </source>
</evidence>
<feature type="binding site" evidence="8">
    <location>
        <begin position="238"/>
        <end position="242"/>
    </location>
    <ligand>
        <name>GTP</name>
        <dbReference type="ChEBI" id="CHEBI:37565"/>
    </ligand>
</feature>
<keyword evidence="8" id="KW-0963">Cytoplasm</keyword>
<dbReference type="InterPro" id="IPR044145">
    <property type="entry name" value="IF2_II"/>
</dbReference>
<dbReference type="SUPFAM" id="SSF52156">
    <property type="entry name" value="Initiation factor IF2/eIF5b, domain 3"/>
    <property type="match status" value="1"/>
</dbReference>
<keyword evidence="3 8" id="KW-0396">Initiation factor</keyword>
<name>A0A3P3XTH3_9SPIR</name>
<dbReference type="EMBL" id="FWDO01000007">
    <property type="protein sequence ID" value="SLM19592.1"/>
    <property type="molecule type" value="Genomic_DNA"/>
</dbReference>
<dbReference type="FunFam" id="2.40.30.10:FF:000054">
    <property type="entry name" value="Translation initiation factor IF-2"/>
    <property type="match status" value="1"/>
</dbReference>
<dbReference type="InterPro" id="IPR027417">
    <property type="entry name" value="P-loop_NTPase"/>
</dbReference>
<dbReference type="Gene3D" id="3.40.50.10050">
    <property type="entry name" value="Translation initiation factor IF- 2, domain 3"/>
    <property type="match status" value="1"/>
</dbReference>
<dbReference type="InterPro" id="IPR015760">
    <property type="entry name" value="TIF_IF2"/>
</dbReference>
<dbReference type="CDD" id="cd03702">
    <property type="entry name" value="IF2_mtIF2_II"/>
    <property type="match status" value="1"/>
</dbReference>
<dbReference type="PANTHER" id="PTHR43381:SF5">
    <property type="entry name" value="TR-TYPE G DOMAIN-CONTAINING PROTEIN"/>
    <property type="match status" value="1"/>
</dbReference>
<dbReference type="NCBIfam" id="TIGR00487">
    <property type="entry name" value="IF-2"/>
    <property type="match status" value="1"/>
</dbReference>
<feature type="region of interest" description="Disordered" evidence="10">
    <location>
        <begin position="1"/>
        <end position="81"/>
    </location>
</feature>
<dbReference type="InterPro" id="IPR000795">
    <property type="entry name" value="T_Tr_GTP-bd_dom"/>
</dbReference>
<feature type="compositionally biased region" description="Gly residues" evidence="10">
    <location>
        <begin position="24"/>
        <end position="46"/>
    </location>
</feature>
<feature type="compositionally biased region" description="Gly residues" evidence="10">
    <location>
        <begin position="1"/>
        <end position="16"/>
    </location>
</feature>
<keyword evidence="6 8" id="KW-0342">GTP-binding</keyword>
<dbReference type="InterPro" id="IPR005225">
    <property type="entry name" value="Small_GTP-bd"/>
</dbReference>
<dbReference type="InterPro" id="IPR009000">
    <property type="entry name" value="Transl_B-barrel_sf"/>
</dbReference>
<dbReference type="GO" id="GO:0003924">
    <property type="term" value="F:GTPase activity"/>
    <property type="evidence" value="ECO:0007669"/>
    <property type="project" value="UniProtKB-UniRule"/>
</dbReference>
<evidence type="ECO:0000256" key="10">
    <source>
        <dbReference type="SAM" id="MobiDB-lite"/>
    </source>
</evidence>
<evidence type="ECO:0000256" key="9">
    <source>
        <dbReference type="RuleBase" id="RU000644"/>
    </source>
</evidence>
<accession>A0A3P3XTH3</accession>
<feature type="compositionally biased region" description="Basic residues" evidence="10">
    <location>
        <begin position="63"/>
        <end position="75"/>
    </location>
</feature>
<evidence type="ECO:0000256" key="6">
    <source>
        <dbReference type="ARBA" id="ARBA00023134"/>
    </source>
</evidence>
<dbReference type="SUPFAM" id="SSF52540">
    <property type="entry name" value="P-loop containing nucleoside triphosphate hydrolases"/>
    <property type="match status" value="1"/>
</dbReference>
<gene>
    <name evidence="8" type="primary">infB</name>
    <name evidence="12" type="ORF">SPIRO4BDMA_70014</name>
</gene>
<comment type="subcellular location">
    <subcellularLocation>
        <location evidence="8">Cytoplasm</location>
    </subcellularLocation>
</comment>
<reference evidence="12" key="1">
    <citation type="submission" date="2017-02" db="EMBL/GenBank/DDBJ databases">
        <authorList>
            <person name="Regsiter A."/>
            <person name="William W."/>
        </authorList>
    </citation>
    <scope>NUCLEOTIDE SEQUENCE</scope>
    <source>
        <strain evidence="12">BdmA 4</strain>
    </source>
</reference>
<evidence type="ECO:0000256" key="8">
    <source>
        <dbReference type="HAMAP-Rule" id="MF_00100"/>
    </source>
</evidence>
<dbReference type="Pfam" id="PF04760">
    <property type="entry name" value="IF2_N"/>
    <property type="match status" value="1"/>
</dbReference>
<dbReference type="SUPFAM" id="SSF50447">
    <property type="entry name" value="Translation proteins"/>
    <property type="match status" value="2"/>
</dbReference>
<protein>
    <recommendedName>
        <fullName evidence="2 8">Translation initiation factor IF-2</fullName>
    </recommendedName>
</protein>
<evidence type="ECO:0000256" key="2">
    <source>
        <dbReference type="ARBA" id="ARBA00020675"/>
    </source>
</evidence>
<dbReference type="Pfam" id="PF00009">
    <property type="entry name" value="GTP_EFTU"/>
    <property type="match status" value="1"/>
</dbReference>
<evidence type="ECO:0000259" key="11">
    <source>
        <dbReference type="PROSITE" id="PS51722"/>
    </source>
</evidence>
<dbReference type="CDD" id="cd03692">
    <property type="entry name" value="mtIF2_IVc"/>
    <property type="match status" value="1"/>
</dbReference>
<proteinExistence type="inferred from homology"/>
<dbReference type="InterPro" id="IPR000178">
    <property type="entry name" value="TF_IF2_bacterial-like"/>
</dbReference>
<dbReference type="Pfam" id="PF11987">
    <property type="entry name" value="IF-2"/>
    <property type="match status" value="1"/>
</dbReference>
<dbReference type="AlphaFoldDB" id="A0A3P3XTH3"/>
<evidence type="ECO:0000256" key="4">
    <source>
        <dbReference type="ARBA" id="ARBA00022741"/>
    </source>
</evidence>
<feature type="binding site" evidence="8">
    <location>
        <begin position="292"/>
        <end position="295"/>
    </location>
    <ligand>
        <name>GTP</name>
        <dbReference type="ChEBI" id="CHEBI:37565"/>
    </ligand>
</feature>
<dbReference type="HAMAP" id="MF_00100_B">
    <property type="entry name" value="IF_2_B"/>
    <property type="match status" value="1"/>
</dbReference>
<dbReference type="FunFam" id="3.40.50.300:FF:000019">
    <property type="entry name" value="Translation initiation factor IF-2"/>
    <property type="match status" value="1"/>
</dbReference>
<sequence>MGGSQYSGGTGGGGRTGYPSGRPGQPGGSRPGGYGGSRPGPGGGYGARPAPASMPPAEGSRSSSRRSPAKKKGSFGKREEELELEKQIQLKKKAEAKLASVPKSVDIMENISISELAKKMNLKPADLISKLMSLGVMATINQRIDADTAAILAAEYGCEVKVVSLYDETVIEKAADKPEDMEHRPPIVTVMGHVDHGKTKLLDAIRKTDVVSQEFGGITQHIGAYMVETPHGKISFLDTPGHAAFTKMRARGANITDIVILVVSAVEGVMPQTKEAIDHARAADVPIIVAVNKIDLPEANPDRVKTQLSELGLIPEEWGGTTQFVEVSALQKKGIPELFDAILLQAEVLDLKANFDRLAEGKIIESRIDQGRGIVSTIMIQNGTLRIGDSFVAGIYPGKVRALFDDKGQRVEEATPSMPVEVLGFEGMPEAGDPFEAVEDEKFARQISAKRQELKKYEEGRNVKKVTLDNLYETISQGEIKELKVIIKGDVHGSVEALKGMLEKLSTKEVHLNAIRAAAGAITEDDVMMASASNAIIIGFNVRPTPNAKQIAEREKVDVRKYNIIYRAQEEIKQAMEGLLAPELKEQEVGKAEVRSIFRVPKVGIIAGCFVTEGVVKRSCQVRVIRDSIEIYQGNLSSLKRFKDDVKEVAAGYECGIGIENCNDLQEGDILEFYEMVEVARTLDSGNDNGSDTKASS</sequence>
<dbReference type="GO" id="GO:0005829">
    <property type="term" value="C:cytosol"/>
    <property type="evidence" value="ECO:0007669"/>
    <property type="project" value="TreeGrafter"/>
</dbReference>
<feature type="domain" description="Tr-type G" evidence="11">
    <location>
        <begin position="183"/>
        <end position="352"/>
    </location>
</feature>
<dbReference type="InterPro" id="IPR023115">
    <property type="entry name" value="TIF_IF2_dom3"/>
</dbReference>
<dbReference type="NCBIfam" id="TIGR00231">
    <property type="entry name" value="small_GTP"/>
    <property type="match status" value="1"/>
</dbReference>
<evidence type="ECO:0000313" key="12">
    <source>
        <dbReference type="EMBL" id="SLM19592.1"/>
    </source>
</evidence>
<organism evidence="12">
    <name type="scientific">uncultured spirochete</name>
    <dbReference type="NCBI Taxonomy" id="156406"/>
    <lineage>
        <taxon>Bacteria</taxon>
        <taxon>Pseudomonadati</taxon>
        <taxon>Spirochaetota</taxon>
        <taxon>Spirochaetia</taxon>
        <taxon>Spirochaetales</taxon>
        <taxon>environmental samples</taxon>
    </lineage>
</organism>
<dbReference type="Gene3D" id="2.40.30.10">
    <property type="entry name" value="Translation factors"/>
    <property type="match status" value="2"/>
</dbReference>
<dbReference type="PANTHER" id="PTHR43381">
    <property type="entry name" value="TRANSLATION INITIATION FACTOR IF-2-RELATED"/>
    <property type="match status" value="1"/>
</dbReference>
<dbReference type="FunFam" id="3.40.50.10050:FF:000001">
    <property type="entry name" value="Translation initiation factor IF-2"/>
    <property type="match status" value="1"/>
</dbReference>
<feature type="binding site" evidence="8">
    <location>
        <begin position="192"/>
        <end position="199"/>
    </location>
    <ligand>
        <name>GTP</name>
        <dbReference type="ChEBI" id="CHEBI:37565"/>
    </ligand>
</feature>
<dbReference type="GO" id="GO:0005525">
    <property type="term" value="F:GTP binding"/>
    <property type="evidence" value="ECO:0007669"/>
    <property type="project" value="UniProtKB-KW"/>
</dbReference>
<dbReference type="Pfam" id="PF22042">
    <property type="entry name" value="EF-G_D2"/>
    <property type="match status" value="1"/>
</dbReference>
<evidence type="ECO:0000256" key="3">
    <source>
        <dbReference type="ARBA" id="ARBA00022540"/>
    </source>
</evidence>
<dbReference type="Gene3D" id="3.40.50.300">
    <property type="entry name" value="P-loop containing nucleotide triphosphate hydrolases"/>
    <property type="match status" value="1"/>
</dbReference>
<dbReference type="InterPro" id="IPR006847">
    <property type="entry name" value="IF2_N"/>
</dbReference>
<comment type="function">
    <text evidence="7 8 9">One of the essential components for the initiation of protein synthesis. Protects formylmethionyl-tRNA from spontaneous hydrolysis and promotes its binding to the 30S ribosomal subunits. Also involved in the hydrolysis of GTP during the formation of the 70S ribosomal complex.</text>
</comment>
<dbReference type="GO" id="GO:0003743">
    <property type="term" value="F:translation initiation factor activity"/>
    <property type="evidence" value="ECO:0007669"/>
    <property type="project" value="UniProtKB-UniRule"/>
</dbReference>
<comment type="similarity">
    <text evidence="1 8 9">Belongs to the TRAFAC class translation factor GTPase superfamily. Classic translation factor GTPase family. IF-2 subfamily.</text>
</comment>
<dbReference type="InterPro" id="IPR053905">
    <property type="entry name" value="EF-G-like_DII"/>
</dbReference>